<keyword evidence="3" id="KW-1185">Reference proteome</keyword>
<dbReference type="Proteomes" id="UP000636709">
    <property type="component" value="Unassembled WGS sequence"/>
</dbReference>
<evidence type="ECO:0000256" key="1">
    <source>
        <dbReference type="SAM" id="MobiDB-lite"/>
    </source>
</evidence>
<evidence type="ECO:0000313" key="3">
    <source>
        <dbReference type="Proteomes" id="UP000636709"/>
    </source>
</evidence>
<name>A0A835C657_9POAL</name>
<protein>
    <submittedName>
        <fullName evidence="2">Uncharacterized protein</fullName>
    </submittedName>
</protein>
<comment type="caution">
    <text evidence="2">The sequence shown here is derived from an EMBL/GenBank/DDBJ whole genome shotgun (WGS) entry which is preliminary data.</text>
</comment>
<organism evidence="2 3">
    <name type="scientific">Digitaria exilis</name>
    <dbReference type="NCBI Taxonomy" id="1010633"/>
    <lineage>
        <taxon>Eukaryota</taxon>
        <taxon>Viridiplantae</taxon>
        <taxon>Streptophyta</taxon>
        <taxon>Embryophyta</taxon>
        <taxon>Tracheophyta</taxon>
        <taxon>Spermatophyta</taxon>
        <taxon>Magnoliopsida</taxon>
        <taxon>Liliopsida</taxon>
        <taxon>Poales</taxon>
        <taxon>Poaceae</taxon>
        <taxon>PACMAD clade</taxon>
        <taxon>Panicoideae</taxon>
        <taxon>Panicodae</taxon>
        <taxon>Paniceae</taxon>
        <taxon>Anthephorinae</taxon>
        <taxon>Digitaria</taxon>
    </lineage>
</organism>
<sequence length="103" mass="11409">MPCSYHLPNDSQRCVPFLSRIYCLPSSSELRSSVGTLPASGLSLHSCSGRSSRRFDDQQKRAVPQPRRRSCPGGPRHQELLGGPNKRREMLHAINAIISHCLG</sequence>
<accession>A0A835C657</accession>
<evidence type="ECO:0000313" key="2">
    <source>
        <dbReference type="EMBL" id="KAF8715464.1"/>
    </source>
</evidence>
<feature type="region of interest" description="Disordered" evidence="1">
    <location>
        <begin position="45"/>
        <end position="86"/>
    </location>
</feature>
<dbReference type="EMBL" id="JACEFO010001732">
    <property type="protein sequence ID" value="KAF8715464.1"/>
    <property type="molecule type" value="Genomic_DNA"/>
</dbReference>
<proteinExistence type="predicted"/>
<gene>
    <name evidence="2" type="ORF">HU200_027117</name>
</gene>
<dbReference type="AlphaFoldDB" id="A0A835C657"/>
<reference evidence="2" key="1">
    <citation type="submission" date="2020-07" db="EMBL/GenBank/DDBJ databases">
        <title>Genome sequence and genetic diversity analysis of an under-domesticated orphan crop, white fonio (Digitaria exilis).</title>
        <authorList>
            <person name="Bennetzen J.L."/>
            <person name="Chen S."/>
            <person name="Ma X."/>
            <person name="Wang X."/>
            <person name="Yssel A.E.J."/>
            <person name="Chaluvadi S.R."/>
            <person name="Johnson M."/>
            <person name="Gangashetty P."/>
            <person name="Hamidou F."/>
            <person name="Sanogo M.D."/>
            <person name="Zwaenepoel A."/>
            <person name="Wallace J."/>
            <person name="Van De Peer Y."/>
            <person name="Van Deynze A."/>
        </authorList>
    </citation>
    <scope>NUCLEOTIDE SEQUENCE</scope>
    <source>
        <tissue evidence="2">Leaves</tissue>
    </source>
</reference>